<comment type="caution">
    <text evidence="1">The sequence shown here is derived from an EMBL/GenBank/DDBJ whole genome shotgun (WGS) entry which is preliminary data.</text>
</comment>
<protein>
    <submittedName>
        <fullName evidence="1">Uncharacterized protein</fullName>
    </submittedName>
</protein>
<organism evidence="1">
    <name type="scientific">Marmota monax</name>
    <name type="common">Woodchuck</name>
    <dbReference type="NCBI Taxonomy" id="9995"/>
    <lineage>
        <taxon>Eukaryota</taxon>
        <taxon>Metazoa</taxon>
        <taxon>Chordata</taxon>
        <taxon>Craniata</taxon>
        <taxon>Vertebrata</taxon>
        <taxon>Euteleostomi</taxon>
        <taxon>Mammalia</taxon>
        <taxon>Eutheria</taxon>
        <taxon>Euarchontoglires</taxon>
        <taxon>Glires</taxon>
        <taxon>Rodentia</taxon>
        <taxon>Sciuromorpha</taxon>
        <taxon>Sciuridae</taxon>
        <taxon>Xerinae</taxon>
        <taxon>Marmotini</taxon>
        <taxon>Marmota</taxon>
    </lineage>
</organism>
<proteinExistence type="predicted"/>
<gene>
    <name evidence="1" type="ORF">MONAX_5E011776</name>
</gene>
<accession>A0A5E4AL95</accession>
<dbReference type="AlphaFoldDB" id="A0A5E4AL95"/>
<name>A0A5E4AL95_MARMO</name>
<feature type="non-terminal residue" evidence="1">
    <location>
        <position position="1"/>
    </location>
</feature>
<dbReference type="EMBL" id="CABDUW010000093">
    <property type="protein sequence ID" value="VTJ58084.1"/>
    <property type="molecule type" value="Genomic_DNA"/>
</dbReference>
<evidence type="ECO:0000313" key="1">
    <source>
        <dbReference type="EMBL" id="VTJ58084.1"/>
    </source>
</evidence>
<sequence length="87" mass="9824">SWDSPIGRRRGKSQLTRTLAAVEAPSPVLGTWRWLQGDHPASRCPWRIHPDVWPSGSGKQCLILFHVSDVPRSTEVHASRQPGYRRS</sequence>
<feature type="non-terminal residue" evidence="1">
    <location>
        <position position="87"/>
    </location>
</feature>
<reference evidence="1" key="1">
    <citation type="submission" date="2019-04" db="EMBL/GenBank/DDBJ databases">
        <authorList>
            <person name="Alioto T."/>
            <person name="Alioto T."/>
        </authorList>
    </citation>
    <scope>NUCLEOTIDE SEQUENCE [LARGE SCALE GENOMIC DNA]</scope>
</reference>